<organism evidence="1 4">
    <name type="scientific">Puccinia graminis f. sp. tritici</name>
    <dbReference type="NCBI Taxonomy" id="56615"/>
    <lineage>
        <taxon>Eukaryota</taxon>
        <taxon>Fungi</taxon>
        <taxon>Dikarya</taxon>
        <taxon>Basidiomycota</taxon>
        <taxon>Pucciniomycotina</taxon>
        <taxon>Pucciniomycetes</taxon>
        <taxon>Pucciniales</taxon>
        <taxon>Pucciniaceae</taxon>
        <taxon>Puccinia</taxon>
    </lineage>
</organism>
<proteinExistence type="predicted"/>
<dbReference type="EMBL" id="VSWC01000092">
    <property type="protein sequence ID" value="KAA1090710.1"/>
    <property type="molecule type" value="Genomic_DNA"/>
</dbReference>
<dbReference type="PANTHER" id="PTHR33069">
    <property type="entry name" value="CHROMOSOME 7, WHOLE GENOME SHOTGUN SEQUENCE-RELATED"/>
    <property type="match status" value="1"/>
</dbReference>
<evidence type="ECO:0000313" key="4">
    <source>
        <dbReference type="Proteomes" id="UP000325313"/>
    </source>
</evidence>
<reference evidence="3 4" key="1">
    <citation type="submission" date="2019-05" db="EMBL/GenBank/DDBJ databases">
        <title>Emergence of the Ug99 lineage of the wheat stem rust pathogen through somatic hybridization.</title>
        <authorList>
            <person name="Li F."/>
            <person name="Upadhyaya N.M."/>
            <person name="Sperschneider J."/>
            <person name="Matny O."/>
            <person name="Nguyen-Phuc H."/>
            <person name="Mago R."/>
            <person name="Raley C."/>
            <person name="Miller M.E."/>
            <person name="Silverstein K.A.T."/>
            <person name="Henningsen E."/>
            <person name="Hirsch C.D."/>
            <person name="Visser B."/>
            <person name="Pretorius Z.A."/>
            <person name="Steffenson B.J."/>
            <person name="Schwessinger B."/>
            <person name="Dodds P.N."/>
            <person name="Figueroa M."/>
        </authorList>
    </citation>
    <scope>NUCLEOTIDE SEQUENCE [LARGE SCALE GENOMIC DNA]</scope>
    <source>
        <strain evidence="2">21-0</strain>
        <strain evidence="1 4">Ug99</strain>
    </source>
</reference>
<dbReference type="Proteomes" id="UP000325313">
    <property type="component" value="Unassembled WGS sequence"/>
</dbReference>
<evidence type="ECO:0000313" key="3">
    <source>
        <dbReference type="Proteomes" id="UP000324748"/>
    </source>
</evidence>
<protein>
    <submittedName>
        <fullName evidence="1">Uncharacterized protein</fullName>
    </submittedName>
</protein>
<name>A0A5B0MB49_PUCGR</name>
<gene>
    <name evidence="2" type="ORF">PGT21_011444</name>
    <name evidence="1" type="ORF">PGTUg99_012438</name>
</gene>
<sequence>MSDSEILDDVTWELDGLACQFMDALRAGATVRPEANDLMIDELSGRNELIDELESSLLPAIKDHINSLLLALDLQNSDEQPNPDLDLILEIVPKFHETLTKTTSSVESVSAPFEGVCTNERNLGRCKDFRSRLLRSAVACIITMDLCPLFSSCIDVIETCQLSRKHPKNLEHRAKRSEWIKETREMANDTISYLDSIIETSKKTDLAILQDKFWSERWVNIALKELAELVDPNRIDLKHEGVSIDELKIISTRREHIVEVARLAIPIVKLTRVFLVKIRNSAPKKPSFILDPEIDSNSLQLLSEAPNTISGRLANLASFLTSLYKEDWGYDLNRNLFSNSLRELPLLLDSILVLLCRYLIPVPTAVDHHSPSQNDFKVWFLDLQSLYLKTTERLLNALQCSCHPYGE</sequence>
<accession>A0A5B0MB49</accession>
<dbReference type="AlphaFoldDB" id="A0A5B0MB49"/>
<dbReference type="OrthoDB" id="2508449at2759"/>
<comment type="caution">
    <text evidence="1">The sequence shown here is derived from an EMBL/GenBank/DDBJ whole genome shotgun (WGS) entry which is preliminary data.</text>
</comment>
<dbReference type="EMBL" id="VDEP01000473">
    <property type="protein sequence ID" value="KAA1074075.1"/>
    <property type="molecule type" value="Genomic_DNA"/>
</dbReference>
<dbReference type="Proteomes" id="UP000324748">
    <property type="component" value="Unassembled WGS sequence"/>
</dbReference>
<evidence type="ECO:0000313" key="2">
    <source>
        <dbReference type="EMBL" id="KAA1090710.1"/>
    </source>
</evidence>
<evidence type="ECO:0000313" key="1">
    <source>
        <dbReference type="EMBL" id="KAA1074075.1"/>
    </source>
</evidence>
<dbReference type="PANTHER" id="PTHR33069:SF3">
    <property type="entry name" value="DYNEIN HEAVY CHAIN TAIL DOMAIN-CONTAINING PROTEIN"/>
    <property type="match status" value="1"/>
</dbReference>
<keyword evidence="3" id="KW-1185">Reference proteome</keyword>